<name>A0A673T3F0_SURSU</name>
<evidence type="ECO:0000313" key="1">
    <source>
        <dbReference type="Ensembl" id="ENSSSUP00005003436.1"/>
    </source>
</evidence>
<proteinExistence type="predicted"/>
<dbReference type="Ensembl" id="ENSSSUT00005003999.1">
    <property type="protein sequence ID" value="ENSSSUP00005003436.1"/>
    <property type="gene ID" value="ENSSSUG00005002242.1"/>
</dbReference>
<sequence>MSDPGEISEFGYIMELLARGKASAKHLQQTREHPPLTSKVREGCPSEIAEVRMEALAVRI</sequence>
<keyword evidence="2" id="KW-1185">Reference proteome</keyword>
<gene>
    <name evidence="1" type="primary">TRIM36</name>
</gene>
<dbReference type="Proteomes" id="UP000472268">
    <property type="component" value="Chromosome 6"/>
</dbReference>
<accession>A0A673T3F0</accession>
<reference evidence="1" key="2">
    <citation type="submission" date="2025-08" db="UniProtKB">
        <authorList>
            <consortium name="Ensembl"/>
        </authorList>
    </citation>
    <scope>IDENTIFICATION</scope>
</reference>
<reference evidence="1 2" key="1">
    <citation type="submission" date="2019-05" db="EMBL/GenBank/DDBJ databases">
        <title>A Chromosome-scale Meerkat (S. suricatta) Genome Assembly.</title>
        <authorList>
            <person name="Dudchenko O."/>
            <person name="Lieberman Aiden E."/>
            <person name="Tung J."/>
            <person name="Barreiro L.B."/>
            <person name="Clutton-Brock T.H."/>
        </authorList>
    </citation>
    <scope>NUCLEOTIDE SEQUENCE [LARGE SCALE GENOMIC DNA]</scope>
</reference>
<reference evidence="1" key="3">
    <citation type="submission" date="2025-09" db="UniProtKB">
        <authorList>
            <consortium name="Ensembl"/>
        </authorList>
    </citation>
    <scope>IDENTIFICATION</scope>
</reference>
<organism evidence="1 2">
    <name type="scientific">Suricata suricatta</name>
    <name type="common">Meerkat</name>
    <dbReference type="NCBI Taxonomy" id="37032"/>
    <lineage>
        <taxon>Eukaryota</taxon>
        <taxon>Metazoa</taxon>
        <taxon>Chordata</taxon>
        <taxon>Craniata</taxon>
        <taxon>Vertebrata</taxon>
        <taxon>Euteleostomi</taxon>
        <taxon>Mammalia</taxon>
        <taxon>Eutheria</taxon>
        <taxon>Laurasiatheria</taxon>
        <taxon>Carnivora</taxon>
        <taxon>Feliformia</taxon>
        <taxon>Herpestidae</taxon>
        <taxon>Suricata</taxon>
    </lineage>
</organism>
<evidence type="ECO:0000313" key="2">
    <source>
        <dbReference type="Proteomes" id="UP000472268"/>
    </source>
</evidence>
<protein>
    <submittedName>
        <fullName evidence="1">Tripartite motif containing 36</fullName>
    </submittedName>
</protein>
<dbReference type="AlphaFoldDB" id="A0A673T3F0"/>